<dbReference type="CDD" id="cd01650">
    <property type="entry name" value="RT_nLTR_like"/>
    <property type="match status" value="1"/>
</dbReference>
<reference evidence="2 3" key="1">
    <citation type="submission" date="2024-06" db="EMBL/GenBank/DDBJ databases">
        <title>A chromosome-level genome assembly of beet webworm, Loxostege sticticalis.</title>
        <authorList>
            <person name="Zhang Y."/>
        </authorList>
    </citation>
    <scope>NUCLEOTIDE SEQUENCE [LARGE SCALE GENOMIC DNA]</scope>
    <source>
        <strain evidence="2">AQ028</strain>
        <tissue evidence="2">Male pupae</tissue>
    </source>
</reference>
<evidence type="ECO:0000259" key="1">
    <source>
        <dbReference type="PROSITE" id="PS50878"/>
    </source>
</evidence>
<evidence type="ECO:0000313" key="2">
    <source>
        <dbReference type="EMBL" id="KAL0851331.1"/>
    </source>
</evidence>
<dbReference type="InterPro" id="IPR043502">
    <property type="entry name" value="DNA/RNA_pol_sf"/>
</dbReference>
<accession>A0ABD0TQ43</accession>
<gene>
    <name evidence="2" type="ORF">ABMA28_007151</name>
</gene>
<dbReference type="AlphaFoldDB" id="A0ABD0TQ43"/>
<dbReference type="Pfam" id="PF00078">
    <property type="entry name" value="RVT_1"/>
    <property type="match status" value="1"/>
</dbReference>
<dbReference type="PROSITE" id="PS50878">
    <property type="entry name" value="RT_POL"/>
    <property type="match status" value="1"/>
</dbReference>
<sequence>MNVLAINRANKNFSKFWKATKALNYKDVLPVAVNDERDPGRIANMFASHFKIQPLEVEEVDDAGPTDSSGHSTVSQFSANDIAKVVRNMKRGKSPGHDGLSVEHILYASEKVFAVLAGLFNLCLSRSYLPKELMKTVVTPIVKNKTGDLSDAGNYRPISVGTIIGKVFESLLQPELAKNLKLDDAQFGFRTGLSTDSAILSLKYAVNYYVNRDTTVYACFLDLSRAFDLVNYSLLWKKMVRARIPNEITSIMRFWYENQNNCVRWGDTTSNNFRLDCGVRQGGLTSPDLFNLYINDLIEELRSSRIGCHVGNVCINNLSYADDMVLLSPSINGIRKLLSICERYSKLHGLKYNIKKTELLVFRAGKGPEKVLPVYLYETPVRVVASFKYLGHVLTDRLTDDEDMERERRALAIRCNMLARRFAKCSKDVKITLFRAFCQCFYTCPLWVKFTKRTFGVLRVQYNDAFRILMRHPRFCSAKGMFAEERVPDFFAIMRSRAASFWTRLQNSSNTILKRVADDFDNVFIKHWSLMHRRGNGKV</sequence>
<dbReference type="SUPFAM" id="SSF56672">
    <property type="entry name" value="DNA/RNA polymerases"/>
    <property type="match status" value="1"/>
</dbReference>
<protein>
    <recommendedName>
        <fullName evidence="1">Reverse transcriptase domain-containing protein</fullName>
    </recommendedName>
</protein>
<dbReference type="EMBL" id="JBEDNZ010000002">
    <property type="protein sequence ID" value="KAL0851331.1"/>
    <property type="molecule type" value="Genomic_DNA"/>
</dbReference>
<name>A0ABD0TQ43_LOXSC</name>
<comment type="caution">
    <text evidence="2">The sequence shown here is derived from an EMBL/GenBank/DDBJ whole genome shotgun (WGS) entry which is preliminary data.</text>
</comment>
<proteinExistence type="predicted"/>
<feature type="domain" description="Reverse transcriptase" evidence="1">
    <location>
        <begin position="122"/>
        <end position="394"/>
    </location>
</feature>
<organism evidence="2 3">
    <name type="scientific">Loxostege sticticalis</name>
    <name type="common">Beet webworm moth</name>
    <dbReference type="NCBI Taxonomy" id="481309"/>
    <lineage>
        <taxon>Eukaryota</taxon>
        <taxon>Metazoa</taxon>
        <taxon>Ecdysozoa</taxon>
        <taxon>Arthropoda</taxon>
        <taxon>Hexapoda</taxon>
        <taxon>Insecta</taxon>
        <taxon>Pterygota</taxon>
        <taxon>Neoptera</taxon>
        <taxon>Endopterygota</taxon>
        <taxon>Lepidoptera</taxon>
        <taxon>Glossata</taxon>
        <taxon>Ditrysia</taxon>
        <taxon>Pyraloidea</taxon>
        <taxon>Crambidae</taxon>
        <taxon>Pyraustinae</taxon>
        <taxon>Loxostege</taxon>
    </lineage>
</organism>
<dbReference type="PANTHER" id="PTHR47027">
    <property type="entry name" value="REVERSE TRANSCRIPTASE DOMAIN-CONTAINING PROTEIN"/>
    <property type="match status" value="1"/>
</dbReference>
<dbReference type="PANTHER" id="PTHR47027:SF30">
    <property type="entry name" value="THAP-TYPE DOMAIN-CONTAINING PROTEIN"/>
    <property type="match status" value="1"/>
</dbReference>
<dbReference type="Proteomes" id="UP001549921">
    <property type="component" value="Unassembled WGS sequence"/>
</dbReference>
<dbReference type="GO" id="GO:0071897">
    <property type="term" value="P:DNA biosynthetic process"/>
    <property type="evidence" value="ECO:0007669"/>
    <property type="project" value="UniProtKB-ARBA"/>
</dbReference>
<dbReference type="InterPro" id="IPR000477">
    <property type="entry name" value="RT_dom"/>
</dbReference>
<evidence type="ECO:0000313" key="3">
    <source>
        <dbReference type="Proteomes" id="UP001549921"/>
    </source>
</evidence>